<keyword evidence="1" id="KW-1133">Transmembrane helix</keyword>
<sequence>MYSILLISLPEEIIFRGVIQQLIQIKTDSAVIALLFSSAIYGGVHLLNGARGIKPKDWNWTLAALVCLAGISLGLIFVLTNSLLIPILLHTLLVICLKIYFPGL</sequence>
<accession>A0A1F5PA29</accession>
<dbReference type="EMBL" id="MFES01000002">
    <property type="protein sequence ID" value="OGE86510.1"/>
    <property type="molecule type" value="Genomic_DNA"/>
</dbReference>
<feature type="transmembrane region" description="Helical" evidence="1">
    <location>
        <begin position="60"/>
        <end position="77"/>
    </location>
</feature>
<evidence type="ECO:0000256" key="1">
    <source>
        <dbReference type="SAM" id="Phobius"/>
    </source>
</evidence>
<evidence type="ECO:0000259" key="2">
    <source>
        <dbReference type="Pfam" id="PF02517"/>
    </source>
</evidence>
<dbReference type="AlphaFoldDB" id="A0A1F5PA29"/>
<dbReference type="GO" id="GO:0080120">
    <property type="term" value="P:CAAX-box protein maturation"/>
    <property type="evidence" value="ECO:0007669"/>
    <property type="project" value="UniProtKB-ARBA"/>
</dbReference>
<keyword evidence="1" id="KW-0812">Transmembrane</keyword>
<dbReference type="InterPro" id="IPR003675">
    <property type="entry name" value="Rce1/LyrA-like_dom"/>
</dbReference>
<feature type="domain" description="CAAX prenyl protease 2/Lysostaphin resistance protein A-like" evidence="2">
    <location>
        <begin position="3"/>
        <end position="93"/>
    </location>
</feature>
<protein>
    <recommendedName>
        <fullName evidence="2">CAAX prenyl protease 2/Lysostaphin resistance protein A-like domain-containing protein</fullName>
    </recommendedName>
</protein>
<feature type="transmembrane region" description="Helical" evidence="1">
    <location>
        <begin position="83"/>
        <end position="101"/>
    </location>
</feature>
<dbReference type="STRING" id="1817832.A3J48_00090"/>
<feature type="transmembrane region" description="Helical" evidence="1">
    <location>
        <begin position="30"/>
        <end position="48"/>
    </location>
</feature>
<keyword evidence="1" id="KW-0472">Membrane</keyword>
<dbReference type="GO" id="GO:0004175">
    <property type="term" value="F:endopeptidase activity"/>
    <property type="evidence" value="ECO:0007669"/>
    <property type="project" value="UniProtKB-ARBA"/>
</dbReference>
<organism evidence="3 4">
    <name type="scientific">Candidatus Doudnabacteria bacterium RIFCSPHIGHO2_02_FULL_46_11</name>
    <dbReference type="NCBI Taxonomy" id="1817832"/>
    <lineage>
        <taxon>Bacteria</taxon>
        <taxon>Candidatus Doudnaibacteriota</taxon>
    </lineage>
</organism>
<name>A0A1F5PA29_9BACT</name>
<dbReference type="Pfam" id="PF02517">
    <property type="entry name" value="Rce1-like"/>
    <property type="match status" value="1"/>
</dbReference>
<gene>
    <name evidence="3" type="ORF">A3J48_00090</name>
</gene>
<proteinExistence type="predicted"/>
<dbReference type="Proteomes" id="UP000176786">
    <property type="component" value="Unassembled WGS sequence"/>
</dbReference>
<reference evidence="3 4" key="1">
    <citation type="journal article" date="2016" name="Nat. Commun.">
        <title>Thousands of microbial genomes shed light on interconnected biogeochemical processes in an aquifer system.</title>
        <authorList>
            <person name="Anantharaman K."/>
            <person name="Brown C.T."/>
            <person name="Hug L.A."/>
            <person name="Sharon I."/>
            <person name="Castelle C.J."/>
            <person name="Probst A.J."/>
            <person name="Thomas B.C."/>
            <person name="Singh A."/>
            <person name="Wilkins M.J."/>
            <person name="Karaoz U."/>
            <person name="Brodie E.L."/>
            <person name="Williams K.H."/>
            <person name="Hubbard S.S."/>
            <person name="Banfield J.F."/>
        </authorList>
    </citation>
    <scope>NUCLEOTIDE SEQUENCE [LARGE SCALE GENOMIC DNA]</scope>
</reference>
<evidence type="ECO:0000313" key="4">
    <source>
        <dbReference type="Proteomes" id="UP000176786"/>
    </source>
</evidence>
<evidence type="ECO:0000313" key="3">
    <source>
        <dbReference type="EMBL" id="OGE86510.1"/>
    </source>
</evidence>
<comment type="caution">
    <text evidence="3">The sequence shown here is derived from an EMBL/GenBank/DDBJ whole genome shotgun (WGS) entry which is preliminary data.</text>
</comment>